<protein>
    <submittedName>
        <fullName evidence="1">Uncharacterized protein</fullName>
    </submittedName>
</protein>
<sequence>MHQAVVTCNKNKEIFGSPFSLKFYLLIATRFAIISPLVKEISFDNTR</sequence>
<reference evidence="1" key="1">
    <citation type="submission" date="2024-05" db="EMBL/GenBank/DDBJ databases">
        <title>This phage originates from the Bacteriophage catalogue of the Bacteriophage Competence Centre, Department of Microbiology und Biotechnology, Max Rubner-Institut, Kiel, Germany.</title>
        <authorList>
            <person name="Sprotte S."/>
            <person name="Brinks E."/>
        </authorList>
    </citation>
    <scope>NUCLEOTIDE SEQUENCE</scope>
</reference>
<name>A0AAU8GMT0_9CAUD</name>
<proteinExistence type="predicted"/>
<dbReference type="EMBL" id="PP810245">
    <property type="protein sequence ID" value="XCH42034.1"/>
    <property type="molecule type" value="Genomic_DNA"/>
</dbReference>
<organism evidence="1">
    <name type="scientific">Salmonella phage PMBT22</name>
    <dbReference type="NCBI Taxonomy" id="3153513"/>
    <lineage>
        <taxon>Viruses</taxon>
        <taxon>Duplodnaviria</taxon>
        <taxon>Heunggongvirae</taxon>
        <taxon>Uroviricota</taxon>
        <taxon>Caudoviricetes</taxon>
    </lineage>
</organism>
<evidence type="ECO:0000313" key="1">
    <source>
        <dbReference type="EMBL" id="XCH42034.1"/>
    </source>
</evidence>
<accession>A0AAU8GMT0</accession>